<dbReference type="Proteomes" id="UP000216308">
    <property type="component" value="Unassembled WGS sequence"/>
</dbReference>
<evidence type="ECO:0000313" key="2">
    <source>
        <dbReference type="EMBL" id="OYR56076.1"/>
    </source>
</evidence>
<dbReference type="EMBL" id="NHPJ01000094">
    <property type="protein sequence ID" value="OYR56076.1"/>
    <property type="molecule type" value="Genomic_DNA"/>
</dbReference>
<dbReference type="RefSeq" id="WP_094532722.1">
    <property type="nucleotide sequence ID" value="NZ_NHPJ01000094.1"/>
</dbReference>
<gene>
    <name evidence="2" type="ORF">DJ70_10315</name>
</gene>
<protein>
    <submittedName>
        <fullName evidence="2">Uncharacterized protein</fullName>
    </submittedName>
</protein>
<comment type="caution">
    <text evidence="2">The sequence shown here is derived from an EMBL/GenBank/DDBJ whole genome shotgun (WGS) entry which is preliminary data.</text>
</comment>
<proteinExistence type="predicted"/>
<dbReference type="AlphaFoldDB" id="A0A256IIE7"/>
<evidence type="ECO:0000256" key="1">
    <source>
        <dbReference type="SAM" id="MobiDB-lite"/>
    </source>
</evidence>
<keyword evidence="3" id="KW-1185">Reference proteome</keyword>
<organism evidence="2 3">
    <name type="scientific">Halorubrum halodurans</name>
    <dbReference type="NCBI Taxonomy" id="1383851"/>
    <lineage>
        <taxon>Archaea</taxon>
        <taxon>Methanobacteriati</taxon>
        <taxon>Methanobacteriota</taxon>
        <taxon>Stenosarchaea group</taxon>
        <taxon>Halobacteria</taxon>
        <taxon>Halobacteriales</taxon>
        <taxon>Haloferacaceae</taxon>
        <taxon>Halorubrum</taxon>
    </lineage>
</organism>
<evidence type="ECO:0000313" key="3">
    <source>
        <dbReference type="Proteomes" id="UP000216308"/>
    </source>
</evidence>
<reference evidence="2 3" key="1">
    <citation type="journal article" date="2014" name="Front. Microbiol.">
        <title>Population and genomic analysis of the genus Halorubrum.</title>
        <authorList>
            <person name="Fullmer M.S."/>
            <person name="Soucy S.M."/>
            <person name="Swithers K.S."/>
            <person name="Makkay A.M."/>
            <person name="Wheeler R."/>
            <person name="Ventosa A."/>
            <person name="Gogarten J.P."/>
            <person name="Papke R.T."/>
        </authorList>
    </citation>
    <scope>NUCLEOTIDE SEQUENCE [LARGE SCALE GENOMIC DNA]</scope>
    <source>
        <strain evidence="2 3">Cb34</strain>
    </source>
</reference>
<name>A0A256IIE7_9EURY</name>
<feature type="compositionally biased region" description="Basic and acidic residues" evidence="1">
    <location>
        <begin position="30"/>
        <end position="45"/>
    </location>
</feature>
<accession>A0A256IIE7</accession>
<sequence length="75" mass="8086">MPDASRADRLTVASVRTGALPLPLPRSSTRGRDREPLFARHEPERMDESRRAFLADLLARVVGAAGGVGSFAVDL</sequence>
<feature type="region of interest" description="Disordered" evidence="1">
    <location>
        <begin position="18"/>
        <end position="45"/>
    </location>
</feature>